<comment type="caution">
    <text evidence="1">The sequence shown here is derived from an EMBL/GenBank/DDBJ whole genome shotgun (WGS) entry which is preliminary data.</text>
</comment>
<dbReference type="Proteomes" id="UP000574390">
    <property type="component" value="Unassembled WGS sequence"/>
</dbReference>
<evidence type="ECO:0000313" key="2">
    <source>
        <dbReference type="Proteomes" id="UP000574390"/>
    </source>
</evidence>
<dbReference type="Gene3D" id="2.130.10.10">
    <property type="entry name" value="YVTN repeat-like/Quinoprotein amine dehydrogenase"/>
    <property type="match status" value="1"/>
</dbReference>
<feature type="non-terminal residue" evidence="1">
    <location>
        <position position="145"/>
    </location>
</feature>
<reference evidence="1 2" key="1">
    <citation type="submission" date="2020-04" db="EMBL/GenBank/DDBJ databases">
        <title>Perkinsus olseni comparative genomics.</title>
        <authorList>
            <person name="Bogema D.R."/>
        </authorList>
    </citation>
    <scope>NUCLEOTIDE SEQUENCE [LARGE SCALE GENOMIC DNA]</scope>
    <source>
        <strain evidence="1">ATCC PRA-205</strain>
    </source>
</reference>
<dbReference type="PANTHER" id="PTHR32215">
    <property type="entry name" value="CILIA- AND FLAGELLA-ASSOCIATED PROTEIN 57"/>
    <property type="match status" value="1"/>
</dbReference>
<dbReference type="SUPFAM" id="SSF50978">
    <property type="entry name" value="WD40 repeat-like"/>
    <property type="match status" value="1"/>
</dbReference>
<dbReference type="PANTHER" id="PTHR32215:SF0">
    <property type="entry name" value="CILIA- AND FLAGELLA-ASSOCIATED PROTEIN 57"/>
    <property type="match status" value="1"/>
</dbReference>
<dbReference type="AlphaFoldDB" id="A0A7J6U8S2"/>
<proteinExistence type="predicted"/>
<dbReference type="InterPro" id="IPR052993">
    <property type="entry name" value="CFA-57"/>
</dbReference>
<gene>
    <name evidence="1" type="primary">WDR65_8</name>
    <name evidence="1" type="ORF">FOZ62_016823</name>
</gene>
<sequence length="145" mass="16714">SPSEDCLAAITDRGQLITIPLRSAKRLRETPLKGSRGEEEYLPEKQPAKWMLCSFHTGPVLGMDVCVRRPIVATCGADHMVRLWNFWERRCELEQYFMEEAFSIALHPSGLQALVGFVDRLRLMDVLKDELKTYKDFPQIKSCRE</sequence>
<feature type="non-terminal residue" evidence="1">
    <location>
        <position position="1"/>
    </location>
</feature>
<accession>A0A7J6U8S2</accession>
<dbReference type="EMBL" id="JABANM010001864">
    <property type="protein sequence ID" value="KAF4753562.1"/>
    <property type="molecule type" value="Genomic_DNA"/>
</dbReference>
<name>A0A7J6U8S2_PEROL</name>
<organism evidence="1 2">
    <name type="scientific">Perkinsus olseni</name>
    <name type="common">Perkinsus atlanticus</name>
    <dbReference type="NCBI Taxonomy" id="32597"/>
    <lineage>
        <taxon>Eukaryota</taxon>
        <taxon>Sar</taxon>
        <taxon>Alveolata</taxon>
        <taxon>Perkinsozoa</taxon>
        <taxon>Perkinsea</taxon>
        <taxon>Perkinsida</taxon>
        <taxon>Perkinsidae</taxon>
        <taxon>Perkinsus</taxon>
    </lineage>
</organism>
<protein>
    <submittedName>
        <fullName evidence="1">WD repeat domain 65</fullName>
    </submittedName>
</protein>
<evidence type="ECO:0000313" key="1">
    <source>
        <dbReference type="EMBL" id="KAF4753562.1"/>
    </source>
</evidence>
<dbReference type="InterPro" id="IPR015943">
    <property type="entry name" value="WD40/YVTN_repeat-like_dom_sf"/>
</dbReference>
<dbReference type="InterPro" id="IPR036322">
    <property type="entry name" value="WD40_repeat_dom_sf"/>
</dbReference>